<evidence type="ECO:0000313" key="1">
    <source>
        <dbReference type="EMBL" id="OKS88257.1"/>
    </source>
</evidence>
<dbReference type="AlphaFoldDB" id="A0A1Q6A2L5"/>
<name>A0A1Q6A2L5_9SPHI</name>
<gene>
    <name evidence="1" type="ORF">RG47T_3722</name>
</gene>
<protein>
    <submittedName>
        <fullName evidence="1">Uncharacterized protein</fullName>
    </submittedName>
</protein>
<organism evidence="1 2">
    <name type="scientific">Mucilaginibacter polytrichastri</name>
    <dbReference type="NCBI Taxonomy" id="1302689"/>
    <lineage>
        <taxon>Bacteria</taxon>
        <taxon>Pseudomonadati</taxon>
        <taxon>Bacteroidota</taxon>
        <taxon>Sphingobacteriia</taxon>
        <taxon>Sphingobacteriales</taxon>
        <taxon>Sphingobacteriaceae</taxon>
        <taxon>Mucilaginibacter</taxon>
    </lineage>
</organism>
<reference evidence="1 2" key="1">
    <citation type="submission" date="2016-11" db="EMBL/GenBank/DDBJ databases">
        <title>Whole Genome Sequencing of Mucilaginibacter polytrichastri RG4-7(T) isolated from the moss sample.</title>
        <authorList>
            <person name="Li Y."/>
        </authorList>
    </citation>
    <scope>NUCLEOTIDE SEQUENCE [LARGE SCALE GENOMIC DNA]</scope>
    <source>
        <strain evidence="1 2">RG4-7</strain>
    </source>
</reference>
<accession>A0A1Q6A2L5</accession>
<comment type="caution">
    <text evidence="1">The sequence shown here is derived from an EMBL/GenBank/DDBJ whole genome shotgun (WGS) entry which is preliminary data.</text>
</comment>
<keyword evidence="2" id="KW-1185">Reference proteome</keyword>
<proteinExistence type="predicted"/>
<sequence length="39" mass="4668">MKIINTEKPVSVDEIERLFNEKLNPLFHDQRQIDMSLLL</sequence>
<evidence type="ECO:0000313" key="2">
    <source>
        <dbReference type="Proteomes" id="UP000186720"/>
    </source>
</evidence>
<dbReference type="Proteomes" id="UP000186720">
    <property type="component" value="Unassembled WGS sequence"/>
</dbReference>
<dbReference type="EMBL" id="MPPL01000001">
    <property type="protein sequence ID" value="OKS88257.1"/>
    <property type="molecule type" value="Genomic_DNA"/>
</dbReference>